<evidence type="ECO:0000313" key="3">
    <source>
        <dbReference type="Proteomes" id="UP001620626"/>
    </source>
</evidence>
<dbReference type="EMBL" id="JBICBT010000113">
    <property type="protein sequence ID" value="KAL3123096.1"/>
    <property type="molecule type" value="Genomic_DNA"/>
</dbReference>
<accession>A0ABD2M6K3</accession>
<proteinExistence type="predicted"/>
<organism evidence="2 3">
    <name type="scientific">Heterodera trifolii</name>
    <dbReference type="NCBI Taxonomy" id="157864"/>
    <lineage>
        <taxon>Eukaryota</taxon>
        <taxon>Metazoa</taxon>
        <taxon>Ecdysozoa</taxon>
        <taxon>Nematoda</taxon>
        <taxon>Chromadorea</taxon>
        <taxon>Rhabditida</taxon>
        <taxon>Tylenchina</taxon>
        <taxon>Tylenchomorpha</taxon>
        <taxon>Tylenchoidea</taxon>
        <taxon>Heteroderidae</taxon>
        <taxon>Heteroderinae</taxon>
        <taxon>Heterodera</taxon>
    </lineage>
</organism>
<protein>
    <submittedName>
        <fullName evidence="2">Uncharacterized protein</fullName>
    </submittedName>
</protein>
<keyword evidence="3" id="KW-1185">Reference proteome</keyword>
<sequence>MIKAQFDEKQFDGLALKVEKKEEFGTELEVTPKEKIVEFCGKLAKMRQISEQNIEKYESEVPFKRNIVIKQKENYAKFYEFLILVAKYFGGKVFKSAYAGEKLQIELNGANELLDKMYEMAKMVKSGEELNFKKAIRKILDKKLDENLEILLNQFEEPTEFIIIPYKSAEKRKEIEQKYPHKQFVEAQLFNLLFSFAVRLEAIVHGKKEDGTIEEEENAEKEDGTIEEEENAEKAGGEKIQTFLAVLGKFNLPERANNFR</sequence>
<gene>
    <name evidence="2" type="ORF">niasHT_006124</name>
</gene>
<dbReference type="Proteomes" id="UP001620626">
    <property type="component" value="Unassembled WGS sequence"/>
</dbReference>
<name>A0ABD2M6K3_9BILA</name>
<feature type="compositionally biased region" description="Acidic residues" evidence="1">
    <location>
        <begin position="212"/>
        <end position="231"/>
    </location>
</feature>
<evidence type="ECO:0000313" key="2">
    <source>
        <dbReference type="EMBL" id="KAL3123096.1"/>
    </source>
</evidence>
<dbReference type="AlphaFoldDB" id="A0ABD2M6K3"/>
<reference evidence="2 3" key="1">
    <citation type="submission" date="2024-10" db="EMBL/GenBank/DDBJ databases">
        <authorList>
            <person name="Kim D."/>
        </authorList>
    </citation>
    <scope>NUCLEOTIDE SEQUENCE [LARGE SCALE GENOMIC DNA]</scope>
    <source>
        <strain evidence="2">BH-2024</strain>
    </source>
</reference>
<comment type="caution">
    <text evidence="2">The sequence shown here is derived from an EMBL/GenBank/DDBJ whole genome shotgun (WGS) entry which is preliminary data.</text>
</comment>
<evidence type="ECO:0000256" key="1">
    <source>
        <dbReference type="SAM" id="MobiDB-lite"/>
    </source>
</evidence>
<feature type="region of interest" description="Disordered" evidence="1">
    <location>
        <begin position="210"/>
        <end position="237"/>
    </location>
</feature>